<dbReference type="GO" id="GO:0016586">
    <property type="term" value="C:RSC-type complex"/>
    <property type="evidence" value="ECO:0007669"/>
    <property type="project" value="InterPro"/>
</dbReference>
<comment type="subcellular location">
    <subcellularLocation>
        <location evidence="1">Nucleus</location>
    </subcellularLocation>
</comment>
<feature type="region of interest" description="Disordered" evidence="9">
    <location>
        <begin position="159"/>
        <end position="269"/>
    </location>
</feature>
<proteinExistence type="predicted"/>
<evidence type="ECO:0000256" key="2">
    <source>
        <dbReference type="ARBA" id="ARBA00022737"/>
    </source>
</evidence>
<dbReference type="PANTHER" id="PTHR16062">
    <property type="entry name" value="SWI/SNF-RELATED"/>
    <property type="match status" value="1"/>
</dbReference>
<evidence type="ECO:0000256" key="9">
    <source>
        <dbReference type="SAM" id="MobiDB-lite"/>
    </source>
</evidence>
<dbReference type="GO" id="GO:0003682">
    <property type="term" value="F:chromatin binding"/>
    <property type="evidence" value="ECO:0007669"/>
    <property type="project" value="TreeGrafter"/>
</dbReference>
<dbReference type="SMART" id="SM00297">
    <property type="entry name" value="BROMO"/>
    <property type="match status" value="2"/>
</dbReference>
<keyword evidence="7" id="KW-0539">Nucleus</keyword>
<evidence type="ECO:0000259" key="10">
    <source>
        <dbReference type="PROSITE" id="PS50014"/>
    </source>
</evidence>
<dbReference type="PANTHER" id="PTHR16062:SF19">
    <property type="entry name" value="PROTEIN POLYBROMO-1"/>
    <property type="match status" value="1"/>
</dbReference>
<dbReference type="AlphaFoldDB" id="A0A420YKD4"/>
<evidence type="ECO:0000256" key="4">
    <source>
        <dbReference type="ARBA" id="ARBA00023015"/>
    </source>
</evidence>
<keyword evidence="4" id="KW-0805">Transcription regulation</keyword>
<dbReference type="InterPro" id="IPR037382">
    <property type="entry name" value="Rsc/polybromo"/>
</dbReference>
<dbReference type="SUPFAM" id="SSF47370">
    <property type="entry name" value="Bromodomain"/>
    <property type="match status" value="2"/>
</dbReference>
<protein>
    <recommendedName>
        <fullName evidence="10">Bromo domain-containing protein</fullName>
    </recommendedName>
</protein>
<feature type="compositionally biased region" description="Acidic residues" evidence="9">
    <location>
        <begin position="201"/>
        <end position="237"/>
    </location>
</feature>
<evidence type="ECO:0000256" key="3">
    <source>
        <dbReference type="ARBA" id="ARBA00022853"/>
    </source>
</evidence>
<keyword evidence="2" id="KW-0677">Repeat</keyword>
<dbReference type="FunFam" id="1.20.920.10:FF:000083">
    <property type="entry name" value="WGS project CABT00000000 data, contig 2.8"/>
    <property type="match status" value="1"/>
</dbReference>
<evidence type="ECO:0000313" key="11">
    <source>
        <dbReference type="EMBL" id="RKU48344.1"/>
    </source>
</evidence>
<dbReference type="Pfam" id="PF22994">
    <property type="entry name" value="RSC4_Ig_like"/>
    <property type="match status" value="1"/>
</dbReference>
<keyword evidence="6" id="KW-0804">Transcription</keyword>
<feature type="compositionally biased region" description="Polar residues" evidence="9">
    <location>
        <begin position="183"/>
        <end position="197"/>
    </location>
</feature>
<dbReference type="InterPro" id="IPR001487">
    <property type="entry name" value="Bromodomain"/>
</dbReference>
<feature type="domain" description="Bromo" evidence="10">
    <location>
        <begin position="63"/>
        <end position="133"/>
    </location>
</feature>
<dbReference type="GO" id="GO:0006368">
    <property type="term" value="P:transcription elongation by RNA polymerase II"/>
    <property type="evidence" value="ECO:0007669"/>
    <property type="project" value="TreeGrafter"/>
</dbReference>
<sequence>MDNKRKASRASNGTAAEGERAAKRRKSVLPPTNFDLSKGETPESTTAYGLAFLESIRRTADKSGRLVAGYFEELPPRKGNEDYYAKTPMPISLTTLEQKLYRRDFANLVEFEAWLRRMVKNAKDYYPRTSQMFEDAERVRKAVSNYMTKTNPAYRSVANYSSQPIPVPDDYVPTEWEDGSDPSGANTNKATANKSPSEANAEGEGDEDAEGEEEEEEGEDEEEEDEEDEEDEEEESDAGAGRRKIVIKTRTPGRPVSRGPKARPDHEYEGIPYKGLSFQQTQEKIVEEMIRAPDDEDPAFAKFEVFLNLPPRSLKDYFSVIRDPLSLKALQKQVKGIHGRQPATGVSDFKSWAAFEERASLLWDNAHFYNEENSPIYNLATELKRFFEAELEKAKAVVKEPPQPQKIKLRVPSQPQSTPPATGGPKKITIVHGGGSATATPTPQTADTDNAVKGQSVQRTPMQASNGVAAIGQFVPPSQPPNRSSISAPMPSPSPALPVKEELPNGQTATYTARPNGYPPQTTPGTNGMPPPTMVQAQYPQQATPVPNMYQPPPPPPKPQPIIYHNIRRAPGRSAADAIIQSLHIRGHPNIPVESGTRFRIKIPADDRLAMHATTIHVPSNQYQLQVIPVLAPLEQQLRQYKVFVTVNNQTQSRQAPIPIPDDDLRLGVNSLVFDAKLALGLNTIVVHVIAALPKGQSLPGGETCEVEEFKVVAQLLR</sequence>
<dbReference type="CDD" id="cd04369">
    <property type="entry name" value="Bromodomain"/>
    <property type="match status" value="2"/>
</dbReference>
<feature type="region of interest" description="Disordered" evidence="9">
    <location>
        <begin position="1"/>
        <end position="43"/>
    </location>
</feature>
<dbReference type="Gene3D" id="1.20.920.10">
    <property type="entry name" value="Bromodomain-like"/>
    <property type="match status" value="2"/>
</dbReference>
<dbReference type="PROSITE" id="PS50014">
    <property type="entry name" value="BROMODOMAIN_2"/>
    <property type="match status" value="2"/>
</dbReference>
<evidence type="ECO:0000256" key="6">
    <source>
        <dbReference type="ARBA" id="ARBA00023163"/>
    </source>
</evidence>
<dbReference type="InterPro" id="IPR054551">
    <property type="entry name" value="RSC4_Ig-like"/>
</dbReference>
<evidence type="ECO:0000256" key="8">
    <source>
        <dbReference type="PROSITE-ProRule" id="PRU00035"/>
    </source>
</evidence>
<evidence type="ECO:0000256" key="1">
    <source>
        <dbReference type="ARBA" id="ARBA00004123"/>
    </source>
</evidence>
<feature type="region of interest" description="Disordered" evidence="9">
    <location>
        <begin position="472"/>
        <end position="536"/>
    </location>
</feature>
<evidence type="ECO:0000256" key="5">
    <source>
        <dbReference type="ARBA" id="ARBA00023117"/>
    </source>
</evidence>
<dbReference type="OrthoDB" id="6017at2759"/>
<evidence type="ECO:0000256" key="7">
    <source>
        <dbReference type="ARBA" id="ARBA00023242"/>
    </source>
</evidence>
<dbReference type="Proteomes" id="UP000275385">
    <property type="component" value="Unassembled WGS sequence"/>
</dbReference>
<dbReference type="STRING" id="177199.A0A420YKD4"/>
<name>A0A420YKD4_9PEZI</name>
<feature type="domain" description="Bromo" evidence="10">
    <location>
        <begin position="295"/>
        <end position="377"/>
    </location>
</feature>
<keyword evidence="12" id="KW-1185">Reference proteome</keyword>
<dbReference type="InterPro" id="IPR036427">
    <property type="entry name" value="Bromodomain-like_sf"/>
</dbReference>
<comment type="caution">
    <text evidence="11">The sequence shown here is derived from an EMBL/GenBank/DDBJ whole genome shotgun (WGS) entry which is preliminary data.</text>
</comment>
<accession>A0A420YKD4</accession>
<reference evidence="11 12" key="1">
    <citation type="submission" date="2018-08" db="EMBL/GenBank/DDBJ databases">
        <title>Draft genome of the lignicolous fungus Coniochaeta pulveracea.</title>
        <authorList>
            <person name="Borstlap C.J."/>
            <person name="De Witt R.N."/>
            <person name="Botha A."/>
            <person name="Volschenk H."/>
        </authorList>
    </citation>
    <scope>NUCLEOTIDE SEQUENCE [LARGE SCALE GENOMIC DNA]</scope>
    <source>
        <strain evidence="11 12">CAB683</strain>
    </source>
</reference>
<feature type="compositionally biased region" description="Low complexity" evidence="9">
    <location>
        <begin position="437"/>
        <end position="451"/>
    </location>
</feature>
<keyword evidence="5 8" id="KW-0103">Bromodomain</keyword>
<dbReference type="EMBL" id="QVQW01000005">
    <property type="protein sequence ID" value="RKU48344.1"/>
    <property type="molecule type" value="Genomic_DNA"/>
</dbReference>
<keyword evidence="3" id="KW-0156">Chromatin regulator</keyword>
<gene>
    <name evidence="11" type="ORF">DL546_008688</name>
</gene>
<dbReference type="Pfam" id="PF00439">
    <property type="entry name" value="Bromodomain"/>
    <property type="match status" value="2"/>
</dbReference>
<evidence type="ECO:0000313" key="12">
    <source>
        <dbReference type="Proteomes" id="UP000275385"/>
    </source>
</evidence>
<feature type="region of interest" description="Disordered" evidence="9">
    <location>
        <begin position="398"/>
        <end position="458"/>
    </location>
</feature>
<dbReference type="GO" id="GO:0006338">
    <property type="term" value="P:chromatin remodeling"/>
    <property type="evidence" value="ECO:0007669"/>
    <property type="project" value="InterPro"/>
</dbReference>
<organism evidence="11 12">
    <name type="scientific">Coniochaeta pulveracea</name>
    <dbReference type="NCBI Taxonomy" id="177199"/>
    <lineage>
        <taxon>Eukaryota</taxon>
        <taxon>Fungi</taxon>
        <taxon>Dikarya</taxon>
        <taxon>Ascomycota</taxon>
        <taxon>Pezizomycotina</taxon>
        <taxon>Sordariomycetes</taxon>
        <taxon>Sordariomycetidae</taxon>
        <taxon>Coniochaetales</taxon>
        <taxon>Coniochaetaceae</taxon>
        <taxon>Coniochaeta</taxon>
    </lineage>
</organism>